<evidence type="ECO:0000256" key="1">
    <source>
        <dbReference type="ARBA" id="ARBA00022741"/>
    </source>
</evidence>
<gene>
    <name evidence="5" type="ORF">OAUR00152_LOCUS4629</name>
</gene>
<feature type="region of interest" description="Disordered" evidence="3">
    <location>
        <begin position="165"/>
        <end position="187"/>
    </location>
</feature>
<evidence type="ECO:0000256" key="3">
    <source>
        <dbReference type="SAM" id="MobiDB-lite"/>
    </source>
</evidence>
<evidence type="ECO:0000313" key="5">
    <source>
        <dbReference type="EMBL" id="CAE2211264.1"/>
    </source>
</evidence>
<evidence type="ECO:0000256" key="4">
    <source>
        <dbReference type="SAM" id="Phobius"/>
    </source>
</evidence>
<keyword evidence="1" id="KW-0547">Nucleotide-binding</keyword>
<feature type="region of interest" description="Disordered" evidence="3">
    <location>
        <begin position="1"/>
        <end position="28"/>
    </location>
</feature>
<evidence type="ECO:0000256" key="2">
    <source>
        <dbReference type="ARBA" id="ARBA00022840"/>
    </source>
</evidence>
<dbReference type="SUPFAM" id="SSF52540">
    <property type="entry name" value="P-loop containing nucleoside triphosphate hydrolases"/>
    <property type="match status" value="1"/>
</dbReference>
<accession>A0A7S4HWC0</accession>
<dbReference type="EMBL" id="HBKQ01006931">
    <property type="protein sequence ID" value="CAE2211264.1"/>
    <property type="molecule type" value="Transcribed_RNA"/>
</dbReference>
<dbReference type="InterPro" id="IPR050130">
    <property type="entry name" value="ClpA_ClpB"/>
</dbReference>
<keyword evidence="4" id="KW-0472">Membrane</keyword>
<dbReference type="AlphaFoldDB" id="A0A7S4HWC0"/>
<proteinExistence type="predicted"/>
<dbReference type="GO" id="GO:0034605">
    <property type="term" value="P:cellular response to heat"/>
    <property type="evidence" value="ECO:0007669"/>
    <property type="project" value="TreeGrafter"/>
</dbReference>
<organism evidence="5">
    <name type="scientific">Odontella aurita</name>
    <dbReference type="NCBI Taxonomy" id="265563"/>
    <lineage>
        <taxon>Eukaryota</taxon>
        <taxon>Sar</taxon>
        <taxon>Stramenopiles</taxon>
        <taxon>Ochrophyta</taxon>
        <taxon>Bacillariophyta</taxon>
        <taxon>Mediophyceae</taxon>
        <taxon>Biddulphiophycidae</taxon>
        <taxon>Eupodiscales</taxon>
        <taxon>Odontellaceae</taxon>
        <taxon>Odontella</taxon>
    </lineage>
</organism>
<feature type="transmembrane region" description="Helical" evidence="4">
    <location>
        <begin position="194"/>
        <end position="211"/>
    </location>
</feature>
<dbReference type="PANTHER" id="PTHR11638">
    <property type="entry name" value="ATP-DEPENDENT CLP PROTEASE"/>
    <property type="match status" value="1"/>
</dbReference>
<dbReference type="GO" id="GO:0005524">
    <property type="term" value="F:ATP binding"/>
    <property type="evidence" value="ECO:0007669"/>
    <property type="project" value="UniProtKB-KW"/>
</dbReference>
<keyword evidence="2" id="KW-0067">ATP-binding</keyword>
<dbReference type="Gene3D" id="3.40.50.300">
    <property type="entry name" value="P-loop containing nucleotide triphosphate hydrolases"/>
    <property type="match status" value="1"/>
</dbReference>
<reference evidence="5" key="1">
    <citation type="submission" date="2021-01" db="EMBL/GenBank/DDBJ databases">
        <authorList>
            <person name="Corre E."/>
            <person name="Pelletier E."/>
            <person name="Niang G."/>
            <person name="Scheremetjew M."/>
            <person name="Finn R."/>
            <person name="Kale V."/>
            <person name="Holt S."/>
            <person name="Cochrane G."/>
            <person name="Meng A."/>
            <person name="Brown T."/>
            <person name="Cohen L."/>
        </authorList>
    </citation>
    <scope>NUCLEOTIDE SEQUENCE</scope>
    <source>
        <strain evidence="5">Isolate 1302-5</strain>
    </source>
</reference>
<dbReference type="InterPro" id="IPR027417">
    <property type="entry name" value="P-loop_NTPase"/>
</dbReference>
<dbReference type="GO" id="GO:0016887">
    <property type="term" value="F:ATP hydrolysis activity"/>
    <property type="evidence" value="ECO:0007669"/>
    <property type="project" value="TreeGrafter"/>
</dbReference>
<dbReference type="PANTHER" id="PTHR11638:SF18">
    <property type="entry name" value="HEAT SHOCK PROTEIN 104"/>
    <property type="match status" value="1"/>
</dbReference>
<keyword evidence="4" id="KW-0812">Transmembrane</keyword>
<dbReference type="GO" id="GO:0005737">
    <property type="term" value="C:cytoplasm"/>
    <property type="evidence" value="ECO:0007669"/>
    <property type="project" value="TreeGrafter"/>
</dbReference>
<keyword evidence="4" id="KW-1133">Transmembrane helix</keyword>
<protein>
    <submittedName>
        <fullName evidence="5">Uncharacterized protein</fullName>
    </submittedName>
</protein>
<sequence length="698" mass="76867">MGRYNVNSIDDDEVEVDEAKSDLANEPWQENFWKQPEVAVKEEPGIDDNVSRGEYCGNPVQRLVNAIVPFGRNREAADYGDDDGLEEPSYFGTIHIVGTRCKRTTLHAEINDDDSENTVDLTDFCAIQECPSETPQYVRNAFPQVRNDSRSRRFNSSVRRINAEPREIDLLPSPQSSSGDPAQDHRPRKGRAMMFWYVVTIIVGMFVQYAVSRAPPPPPPAPVTHALTWKEYFSSAASGANRNLVYVFSAIAFEIRIDYARLFPKQCQLAFPAPTTSGTDQSFEGGKPKKAPLSIEDVLSEEIVGQERAIRIVARGLDYWAESSQLIVGERNHAVSPAHDKEGKPYVMIFSGAEGVGKAAMARQIARLAFQHCPAGQNGVLELHGEDFEDSGEDGEIGTEDAAYSTNETENLHITPLGYASGMEQDRGRLTRVIVDHLQSRSGSGAVVILRQFDRIHPSVVRELLNPLRRGSEAKLSYPLNSATEGGDVQSVEASCRNTLFILTTIVGNRAVIQAAKSSGGMRHASLPDLDRSIKGELNEYFGPISPVINIVAPFAVLGRDELKDILRQTVGKISSANEGKLWKRLDVSNSALNLLTGPKYVDYVQFLSKEGADSVLSPFSERGAHALDDGVLLQMLKGRAMRYLAGSSDRINTDSIAVFSVSIEKGTAMLSWCPDRGEVYKNTIGAECTQVWQEPLQ</sequence>
<name>A0A7S4HWC0_9STRA</name>